<dbReference type="EMBL" id="JAEHOE010000068">
    <property type="protein sequence ID" value="KAG2489861.1"/>
    <property type="molecule type" value="Genomic_DNA"/>
</dbReference>
<evidence type="ECO:0000313" key="2">
    <source>
        <dbReference type="EMBL" id="KAG2489861.1"/>
    </source>
</evidence>
<comment type="caution">
    <text evidence="1">The sequence shown here is derived from an EMBL/GenBank/DDBJ whole genome shotgun (WGS) entry which is preliminary data.</text>
</comment>
<gene>
    <name evidence="1" type="ORF">HYH03_011660</name>
    <name evidence="2" type="ORF">HYH03_011663</name>
</gene>
<reference evidence="1" key="1">
    <citation type="journal article" date="2020" name="bioRxiv">
        <title>Comparative genomics of Chlamydomonas.</title>
        <authorList>
            <person name="Craig R.J."/>
            <person name="Hasan A.R."/>
            <person name="Ness R.W."/>
            <person name="Keightley P.D."/>
        </authorList>
    </citation>
    <scope>NUCLEOTIDE SEQUENCE</scope>
    <source>
        <strain evidence="1">CCAP 11/70</strain>
    </source>
</reference>
<evidence type="ECO:0000313" key="1">
    <source>
        <dbReference type="EMBL" id="KAG2489857.1"/>
    </source>
</evidence>
<sequence>MTCADVITSLAPYDYLLGENPSDTRLARLNQKLALAPAVQDAAGYAGVFQYIKSKGTGFSCGFTQNWAGEVFEGLEGQYPYMLAGGTGDNKAPNTAAEYKAYYGDEVTALFKEYASSSKSYIFYIYHGAAADHVLLVEQLANQQGYRVYQSYNSVYSLKAWLEPGNTDTLAALWGPDPSKGHLIPNNKLYGIIDNIITTTFNGTFSAANPPPITLVGPDFHAFITYWLNQATNKTQIVDDVYKSKVKYGGGRIIPQAEFHEGYVATFNKLTAWYKDNLVAGGNARMPQDIFDAWTDLYGSPNPVVGAGLPINIVAEIQLPYFMQIKVVETTGADCWRNAKGLYASLNKPY</sequence>
<dbReference type="Proteomes" id="UP000612055">
    <property type="component" value="Unassembled WGS sequence"/>
</dbReference>
<name>A0A835XRJ5_9CHLO</name>
<protein>
    <submittedName>
        <fullName evidence="1">Uncharacterized protein</fullName>
    </submittedName>
</protein>
<dbReference type="EMBL" id="JAEHOE010000068">
    <property type="protein sequence ID" value="KAG2489857.1"/>
    <property type="molecule type" value="Genomic_DNA"/>
</dbReference>
<dbReference type="AlphaFoldDB" id="A0A835XRJ5"/>
<organism evidence="1 3">
    <name type="scientific">Edaphochlamys debaryana</name>
    <dbReference type="NCBI Taxonomy" id="47281"/>
    <lineage>
        <taxon>Eukaryota</taxon>
        <taxon>Viridiplantae</taxon>
        <taxon>Chlorophyta</taxon>
        <taxon>core chlorophytes</taxon>
        <taxon>Chlorophyceae</taxon>
        <taxon>CS clade</taxon>
        <taxon>Chlamydomonadales</taxon>
        <taxon>Chlamydomonadales incertae sedis</taxon>
        <taxon>Edaphochlamys</taxon>
    </lineage>
</organism>
<proteinExistence type="predicted"/>
<dbReference type="OrthoDB" id="559021at2759"/>
<accession>A0A835XRJ5</accession>
<keyword evidence="3" id="KW-1185">Reference proteome</keyword>
<evidence type="ECO:0000313" key="3">
    <source>
        <dbReference type="Proteomes" id="UP000612055"/>
    </source>
</evidence>